<dbReference type="AlphaFoldDB" id="A0ABD2JWP8"/>
<gene>
    <name evidence="2" type="ORF">niasHS_006335</name>
</gene>
<keyword evidence="3" id="KW-1185">Reference proteome</keyword>
<feature type="region of interest" description="Disordered" evidence="1">
    <location>
        <begin position="324"/>
        <end position="387"/>
    </location>
</feature>
<name>A0ABD2JWP8_HETSC</name>
<reference evidence="2 3" key="1">
    <citation type="submission" date="2024-10" db="EMBL/GenBank/DDBJ databases">
        <authorList>
            <person name="Kim D."/>
        </authorList>
    </citation>
    <scope>NUCLEOTIDE SEQUENCE [LARGE SCALE GENOMIC DNA]</scope>
    <source>
        <strain evidence="2">Taebaek</strain>
    </source>
</reference>
<evidence type="ECO:0008006" key="4">
    <source>
        <dbReference type="Google" id="ProtNLM"/>
    </source>
</evidence>
<proteinExistence type="predicted"/>
<accession>A0ABD2JWP8</accession>
<evidence type="ECO:0000256" key="1">
    <source>
        <dbReference type="SAM" id="MobiDB-lite"/>
    </source>
</evidence>
<evidence type="ECO:0000313" key="3">
    <source>
        <dbReference type="Proteomes" id="UP001620645"/>
    </source>
</evidence>
<comment type="caution">
    <text evidence="2">The sequence shown here is derived from an EMBL/GenBank/DDBJ whole genome shotgun (WGS) entry which is preliminary data.</text>
</comment>
<dbReference type="EMBL" id="JBICCN010000085">
    <property type="protein sequence ID" value="KAL3094984.1"/>
    <property type="molecule type" value="Genomic_DNA"/>
</dbReference>
<feature type="compositionally biased region" description="Acidic residues" evidence="1">
    <location>
        <begin position="324"/>
        <end position="367"/>
    </location>
</feature>
<dbReference type="Proteomes" id="UP001620645">
    <property type="component" value="Unassembled WGS sequence"/>
</dbReference>
<feature type="compositionally biased region" description="Acidic residues" evidence="1">
    <location>
        <begin position="374"/>
        <end position="387"/>
    </location>
</feature>
<evidence type="ECO:0000313" key="2">
    <source>
        <dbReference type="EMBL" id="KAL3094984.1"/>
    </source>
</evidence>
<organism evidence="2 3">
    <name type="scientific">Heterodera schachtii</name>
    <name type="common">Sugarbeet cyst nematode worm</name>
    <name type="synonym">Tylenchus schachtii</name>
    <dbReference type="NCBI Taxonomy" id="97005"/>
    <lineage>
        <taxon>Eukaryota</taxon>
        <taxon>Metazoa</taxon>
        <taxon>Ecdysozoa</taxon>
        <taxon>Nematoda</taxon>
        <taxon>Chromadorea</taxon>
        <taxon>Rhabditida</taxon>
        <taxon>Tylenchina</taxon>
        <taxon>Tylenchomorpha</taxon>
        <taxon>Tylenchoidea</taxon>
        <taxon>Heteroderidae</taxon>
        <taxon>Heteroderinae</taxon>
        <taxon>Heterodera</taxon>
    </lineage>
</organism>
<sequence length="387" mass="44297">MANPAGHQLPDSLLNDIFKCINMPSKFKQIAQTNLRKSLREFMEGQKWFLAKVSVCQEMPNIVRITGLLPPLSIPSIPPIPENLVRVRSVRFECLSDNVLTLLQHFRLLFSTSPINLYIEATKNKVLRDFAQKIWPSIRDRIFALILPDGLKRIRHFLPTFLVNRCPSNYVVSIGAAFPDFSADGSTSASADGFVLAQWLLSSDRECPKVLKYDAKKVDAAKIYTKILRLVEAFFESEVCSNFIISIYHFASTQELAPYRFDNLSTGERLSISFELFAEGARILIVRCPFKRNEQKWAHYEAEAKQWNFDDQWNLFSCILNDVMDDQSDGEEGSDEEKEENDELEEEEEGSDEEKEENDESEEEEEGGDKSEGSDMDIDEMPEGMEM</sequence>
<protein>
    <recommendedName>
        <fullName evidence="4">F-box domain-containing protein</fullName>
    </recommendedName>
</protein>